<accession>A0A8H6W8G7</accession>
<dbReference type="EMBL" id="JACAZE010000010">
    <property type="protein sequence ID" value="KAF7305523.1"/>
    <property type="molecule type" value="Genomic_DNA"/>
</dbReference>
<keyword evidence="2" id="KW-1185">Reference proteome</keyword>
<name>A0A8H6W8G7_MYCCL</name>
<sequence>MADHTKSTSAQTGDTGVPEQTVYPFIVPKLAQERHANVFVFGLESYPTVVIRAALNSRLHNLTGKMLLNWLSSYCETNRIKPSDMSLEKIKIAPTDLFCYAIVDRDGHPIRHDSEAILEPGLYGIFSKEKKPFLRVVGPRVPYSPFNHVNLDATLAQEQAVLNEIPAELRQKALERSGGRCEFTGTLDKVQACWVFPPSAAYNLYLDDPIPYHKYQVLANVTIVASALVEAFLTNKFSVDIEDGGRIIIFEKLAPNAPMLPTHLPTLPPLVDRRFWRLSFRHTLQHRLPVGHNAAADLEEPEYDGQQWMAELRENPNDLRDKKWATPFGQEIIRIYRVRQENGGQVWLPMKSLELS</sequence>
<dbReference type="OrthoDB" id="3263651at2759"/>
<gene>
    <name evidence="1" type="ORF">HMN09_00805200</name>
</gene>
<comment type="caution">
    <text evidence="1">The sequence shown here is derived from an EMBL/GenBank/DDBJ whole genome shotgun (WGS) entry which is preliminary data.</text>
</comment>
<evidence type="ECO:0000313" key="2">
    <source>
        <dbReference type="Proteomes" id="UP000613580"/>
    </source>
</evidence>
<reference evidence="1" key="1">
    <citation type="submission" date="2020-05" db="EMBL/GenBank/DDBJ databases">
        <title>Mycena genomes resolve the evolution of fungal bioluminescence.</title>
        <authorList>
            <person name="Tsai I.J."/>
        </authorList>
    </citation>
    <scope>NUCLEOTIDE SEQUENCE</scope>
    <source>
        <strain evidence="1">110903Hualien_Pintung</strain>
    </source>
</reference>
<dbReference type="Proteomes" id="UP000613580">
    <property type="component" value="Unassembled WGS sequence"/>
</dbReference>
<protein>
    <submittedName>
        <fullName evidence="1">Uncharacterized protein</fullName>
    </submittedName>
</protein>
<proteinExistence type="predicted"/>
<dbReference type="AlphaFoldDB" id="A0A8H6W8G7"/>
<organism evidence="1 2">
    <name type="scientific">Mycena chlorophos</name>
    <name type="common">Agaric fungus</name>
    <name type="synonym">Agaricus chlorophos</name>
    <dbReference type="NCBI Taxonomy" id="658473"/>
    <lineage>
        <taxon>Eukaryota</taxon>
        <taxon>Fungi</taxon>
        <taxon>Dikarya</taxon>
        <taxon>Basidiomycota</taxon>
        <taxon>Agaricomycotina</taxon>
        <taxon>Agaricomycetes</taxon>
        <taxon>Agaricomycetidae</taxon>
        <taxon>Agaricales</taxon>
        <taxon>Marasmiineae</taxon>
        <taxon>Mycenaceae</taxon>
        <taxon>Mycena</taxon>
    </lineage>
</organism>
<evidence type="ECO:0000313" key="1">
    <source>
        <dbReference type="EMBL" id="KAF7305523.1"/>
    </source>
</evidence>